<proteinExistence type="predicted"/>
<dbReference type="NCBIfam" id="TIGR00553">
    <property type="entry name" value="pabB"/>
    <property type="match status" value="1"/>
</dbReference>
<evidence type="ECO:0000256" key="3">
    <source>
        <dbReference type="SAM" id="MobiDB-lite"/>
    </source>
</evidence>
<feature type="domain" description="Chorismate-utilising enzyme C-terminal" evidence="4">
    <location>
        <begin position="199"/>
        <end position="452"/>
    </location>
</feature>
<dbReference type="RefSeq" id="WP_229157364.1">
    <property type="nucleotide sequence ID" value="NZ_JAJEWP010000001.1"/>
</dbReference>
<evidence type="ECO:0000313" key="6">
    <source>
        <dbReference type="EMBL" id="MCC2615464.1"/>
    </source>
</evidence>
<evidence type="ECO:0000259" key="5">
    <source>
        <dbReference type="Pfam" id="PF04715"/>
    </source>
</evidence>
<comment type="caution">
    <text evidence="6">The sequence shown here is derived from an EMBL/GenBank/DDBJ whole genome shotgun (WGS) entry which is preliminary data.</text>
</comment>
<dbReference type="Gene3D" id="3.60.120.10">
    <property type="entry name" value="Anthranilate synthase"/>
    <property type="match status" value="1"/>
</dbReference>
<name>A0ABS8G4E2_9ALTE</name>
<keyword evidence="7" id="KW-1185">Reference proteome</keyword>
<sequence>MTQQQDSKVSVSRLSLPPSTTLVDVFSHWADTPWSMLLDSADSARSDARFSILVAQPLATITAKDAQTVVCEGDNQTVYQDDDPLVLAQQLKERLLPGQVPNDTLLPFLCGLMGSFGYDLGRRYERLPSVAQDPYRTPDLALGVYSWSVIADHSDNSLWLCRHHDHDAPTPQCIEQWLANKVAGTDFSLDSQWQSNLSEAQYHQRIDAIHDALQCGDVYQVNLAQRFCAQAQGSPWQGYLKLRAANKAPFSAFIKLPDSEILSLSPERFLRVSDGHVETKPIKGTRPRSEDPQQDQRNAEALLASDKDRAENLMIVDLLRNDLSRNCQPGSVSVPALFYIDSYPAVHHLVTRITGKLASHSSPLTLLRDAFPGGSITGAPKISAMGLIDHLEPHRRSIYCGSIGYVGLNDDMDTSICIRTLLSEPPMLYCWAGGGIVLDSTAASEYQESFDKVAKILPVLTTHHE</sequence>
<feature type="domain" description="Anthranilate synthase component I N-terminal" evidence="5">
    <location>
        <begin position="20"/>
        <end position="160"/>
    </location>
</feature>
<dbReference type="EMBL" id="JAJEWP010000001">
    <property type="protein sequence ID" value="MCC2615464.1"/>
    <property type="molecule type" value="Genomic_DNA"/>
</dbReference>
<protein>
    <recommendedName>
        <fullName evidence="1">aminodeoxychorismate synthase</fullName>
        <ecNumber evidence="1">2.6.1.85</ecNumber>
    </recommendedName>
</protein>
<dbReference type="PRINTS" id="PR00095">
    <property type="entry name" value="ANTSNTHASEI"/>
</dbReference>
<gene>
    <name evidence="6" type="primary">pabB</name>
    <name evidence="6" type="ORF">LJ739_04325</name>
</gene>
<dbReference type="InterPro" id="IPR019999">
    <property type="entry name" value="Anth_synth_I-like"/>
</dbReference>
<dbReference type="InterPro" id="IPR006805">
    <property type="entry name" value="Anth_synth_I_N"/>
</dbReference>
<dbReference type="InterPro" id="IPR005801">
    <property type="entry name" value="ADC_synthase"/>
</dbReference>
<accession>A0ABS8G4E2</accession>
<dbReference type="PANTHER" id="PTHR11236:SF50">
    <property type="entry name" value="AMINODEOXYCHORISMATE SYNTHASE COMPONENT 1"/>
    <property type="match status" value="1"/>
</dbReference>
<keyword evidence="6" id="KW-0032">Aminotransferase</keyword>
<evidence type="ECO:0000256" key="1">
    <source>
        <dbReference type="ARBA" id="ARBA00013139"/>
    </source>
</evidence>
<dbReference type="InterPro" id="IPR015890">
    <property type="entry name" value="Chorismate_C"/>
</dbReference>
<dbReference type="SUPFAM" id="SSF56322">
    <property type="entry name" value="ADC synthase"/>
    <property type="match status" value="1"/>
</dbReference>
<dbReference type="GO" id="GO:0046820">
    <property type="term" value="F:4-amino-4-deoxychorismate synthase activity"/>
    <property type="evidence" value="ECO:0007669"/>
    <property type="project" value="UniProtKB-EC"/>
</dbReference>
<evidence type="ECO:0000256" key="2">
    <source>
        <dbReference type="ARBA" id="ARBA00022679"/>
    </source>
</evidence>
<feature type="compositionally biased region" description="Basic and acidic residues" evidence="3">
    <location>
        <begin position="275"/>
        <end position="291"/>
    </location>
</feature>
<organism evidence="6 7">
    <name type="scientific">Fluctibacter halophilus</name>
    <dbReference type="NCBI Taxonomy" id="226011"/>
    <lineage>
        <taxon>Bacteria</taxon>
        <taxon>Pseudomonadati</taxon>
        <taxon>Pseudomonadota</taxon>
        <taxon>Gammaproteobacteria</taxon>
        <taxon>Alteromonadales</taxon>
        <taxon>Alteromonadaceae</taxon>
        <taxon>Fluctibacter</taxon>
    </lineage>
</organism>
<dbReference type="EC" id="2.6.1.85" evidence="1"/>
<evidence type="ECO:0000313" key="7">
    <source>
        <dbReference type="Proteomes" id="UP001520878"/>
    </source>
</evidence>
<dbReference type="InterPro" id="IPR005802">
    <property type="entry name" value="ADC_synth_comp_1"/>
</dbReference>
<dbReference type="Pfam" id="PF04715">
    <property type="entry name" value="Anth_synt_I_N"/>
    <property type="match status" value="1"/>
</dbReference>
<evidence type="ECO:0000259" key="4">
    <source>
        <dbReference type="Pfam" id="PF00425"/>
    </source>
</evidence>
<reference evidence="6 7" key="1">
    <citation type="submission" date="2021-10" db="EMBL/GenBank/DDBJ databases">
        <title>Draft genome of Aestuariibacter halophilus JC2043.</title>
        <authorList>
            <person name="Emsley S.A."/>
            <person name="Pfannmuller K.M."/>
            <person name="Ushijima B."/>
            <person name="Saw J.H."/>
            <person name="Videau P."/>
        </authorList>
    </citation>
    <scope>NUCLEOTIDE SEQUENCE [LARGE SCALE GENOMIC DNA]</scope>
    <source>
        <strain evidence="6 7">JC2043</strain>
    </source>
</reference>
<dbReference type="PANTHER" id="PTHR11236">
    <property type="entry name" value="AMINOBENZOATE/ANTHRANILATE SYNTHASE"/>
    <property type="match status" value="1"/>
</dbReference>
<dbReference type="Proteomes" id="UP001520878">
    <property type="component" value="Unassembled WGS sequence"/>
</dbReference>
<feature type="region of interest" description="Disordered" evidence="3">
    <location>
        <begin position="275"/>
        <end position="297"/>
    </location>
</feature>
<keyword evidence="2 6" id="KW-0808">Transferase</keyword>
<dbReference type="Pfam" id="PF00425">
    <property type="entry name" value="Chorismate_bind"/>
    <property type="match status" value="1"/>
</dbReference>